<dbReference type="AlphaFoldDB" id="A0A7J9FLN8"/>
<organism evidence="2 3">
    <name type="scientific">Gossypium trilobum</name>
    <dbReference type="NCBI Taxonomy" id="34281"/>
    <lineage>
        <taxon>Eukaryota</taxon>
        <taxon>Viridiplantae</taxon>
        <taxon>Streptophyta</taxon>
        <taxon>Embryophyta</taxon>
        <taxon>Tracheophyta</taxon>
        <taxon>Spermatophyta</taxon>
        <taxon>Magnoliopsida</taxon>
        <taxon>eudicotyledons</taxon>
        <taxon>Gunneridae</taxon>
        <taxon>Pentapetalae</taxon>
        <taxon>rosids</taxon>
        <taxon>malvids</taxon>
        <taxon>Malvales</taxon>
        <taxon>Malvaceae</taxon>
        <taxon>Malvoideae</taxon>
        <taxon>Gossypium</taxon>
    </lineage>
</organism>
<evidence type="ECO:0000313" key="2">
    <source>
        <dbReference type="EMBL" id="MBA0786236.1"/>
    </source>
</evidence>
<sequence>MSNAWKQVHRMKRFTVGAMTTPKYYGWWSKRVNDNIPGPREECVRSIEEHLQVVPLELKIIKQDFKKRTSELGKKIEQLKEEKMSLGLDVDIHKLEAEKLRKWNNKAEEDLGSLKTNYRKLRLSIRTAGLVREVADHLQALAVQADVLSLKYESESSRGRELAWLLKRVKALSFTPTSTQAQPDMCPQRVPINIRPQYQTGTSVPMYFQTGPGSNFGDNPTNPVVADLYDVAEIERAVERFIKMGIVKFDNPSGPNVAGNPLPNYSDKGVNAIIEGGGKRIKVDIAEVKTLLSWVWRQMIEGGLIKQDSTERPEGTRKYCEFHAEEGHDIQKCSKFRAMVQKLMDNKENVTFVVEGNKILRPSISKTTRMGLQMTIGKGALLERGLGTCLQGRMEAPVLKDKRDHFGLGFKPDARQKKKELEKKQVRRKERLSGGEIDWEPMTFPHISRTFVSGGTIYLEQRTPRRDITEEMLGNLNINAIFKEELKEGNISGIRPYRLGSVLDN</sequence>
<evidence type="ECO:0000256" key="1">
    <source>
        <dbReference type="SAM" id="Coils"/>
    </source>
</evidence>
<gene>
    <name evidence="2" type="ORF">Gotri_025150</name>
</gene>
<dbReference type="PANTHER" id="PTHR32108">
    <property type="entry name" value="DNA-DIRECTED RNA POLYMERASE SUBUNIT ALPHA"/>
    <property type="match status" value="1"/>
</dbReference>
<proteinExistence type="predicted"/>
<dbReference type="Proteomes" id="UP000593568">
    <property type="component" value="Unassembled WGS sequence"/>
</dbReference>
<accession>A0A7J9FLN8</accession>
<name>A0A7J9FLN8_9ROSI</name>
<protein>
    <submittedName>
        <fullName evidence="2">Uncharacterized protein</fullName>
    </submittedName>
</protein>
<dbReference type="PANTHER" id="PTHR32108:SF5">
    <property type="entry name" value="DYNACTIN SUBUNIT 1-LIKE"/>
    <property type="match status" value="1"/>
</dbReference>
<comment type="caution">
    <text evidence="2">The sequence shown here is derived from an EMBL/GenBank/DDBJ whole genome shotgun (WGS) entry which is preliminary data.</text>
</comment>
<reference evidence="2 3" key="1">
    <citation type="journal article" date="2019" name="Genome Biol. Evol.">
        <title>Insights into the evolution of the New World diploid cottons (Gossypium, subgenus Houzingenia) based on genome sequencing.</title>
        <authorList>
            <person name="Grover C.E."/>
            <person name="Arick M.A. 2nd"/>
            <person name="Thrash A."/>
            <person name="Conover J.L."/>
            <person name="Sanders W.S."/>
            <person name="Peterson D.G."/>
            <person name="Frelichowski J.E."/>
            <person name="Scheffler J.A."/>
            <person name="Scheffler B.E."/>
            <person name="Wendel J.F."/>
        </authorList>
    </citation>
    <scope>NUCLEOTIDE SEQUENCE [LARGE SCALE GENOMIC DNA]</scope>
    <source>
        <strain evidence="2">8</strain>
        <tissue evidence="2">Leaf</tissue>
    </source>
</reference>
<keyword evidence="3" id="KW-1185">Reference proteome</keyword>
<keyword evidence="1" id="KW-0175">Coiled coil</keyword>
<feature type="coiled-coil region" evidence="1">
    <location>
        <begin position="62"/>
        <end position="124"/>
    </location>
</feature>
<evidence type="ECO:0000313" key="3">
    <source>
        <dbReference type="Proteomes" id="UP000593568"/>
    </source>
</evidence>
<dbReference type="EMBL" id="JABEZW010222215">
    <property type="protein sequence ID" value="MBA0786236.1"/>
    <property type="molecule type" value="Genomic_DNA"/>
</dbReference>